<feature type="domain" description="Lipid/polyisoprenoid-binding YceI-like" evidence="1">
    <location>
        <begin position="21"/>
        <end position="175"/>
    </location>
</feature>
<dbReference type="SMART" id="SM00867">
    <property type="entry name" value="YceI"/>
    <property type="match status" value="1"/>
</dbReference>
<name>A0A347TPH2_9BACT</name>
<dbReference type="AlphaFoldDB" id="A0A347TPH2"/>
<evidence type="ECO:0000313" key="2">
    <source>
        <dbReference type="EMBL" id="AXX88500.1"/>
    </source>
</evidence>
<accession>A0A347TPH2</accession>
<dbReference type="RefSeq" id="WP_165375168.1">
    <property type="nucleotide sequence ID" value="NZ_CP032101.1"/>
</dbReference>
<dbReference type="KEGG" id="amar:AMRN_2808"/>
<dbReference type="InterPro" id="IPR007372">
    <property type="entry name" value="Lipid/polyisoprenoid-bd_YceI"/>
</dbReference>
<protein>
    <submittedName>
        <fullName evidence="2">YceI-like domain-containing periplasmic protein</fullName>
    </submittedName>
</protein>
<dbReference type="InterPro" id="IPR036761">
    <property type="entry name" value="TTHA0802/YceI-like_sf"/>
</dbReference>
<evidence type="ECO:0000259" key="1">
    <source>
        <dbReference type="SMART" id="SM00867"/>
    </source>
</evidence>
<dbReference type="Gene3D" id="2.40.128.110">
    <property type="entry name" value="Lipid/polyisoprenoid-binding, YceI-like"/>
    <property type="match status" value="1"/>
</dbReference>
<dbReference type="PANTHER" id="PTHR34406">
    <property type="entry name" value="PROTEIN YCEI"/>
    <property type="match status" value="1"/>
</dbReference>
<proteinExistence type="predicted"/>
<dbReference type="PANTHER" id="PTHR34406:SF1">
    <property type="entry name" value="PROTEIN YCEI"/>
    <property type="match status" value="1"/>
</dbReference>
<dbReference type="EMBL" id="CP032101">
    <property type="protein sequence ID" value="AXX88500.1"/>
    <property type="molecule type" value="Genomic_DNA"/>
</dbReference>
<reference evidence="2 3" key="1">
    <citation type="submission" date="2018-08" db="EMBL/GenBank/DDBJ databases">
        <title>Complete genome of the Arcobacter marinus type strain JCM 15502.</title>
        <authorList>
            <person name="Miller W.G."/>
            <person name="Yee E."/>
            <person name="Huynh S."/>
            <person name="Parker C.T."/>
        </authorList>
    </citation>
    <scope>NUCLEOTIDE SEQUENCE [LARGE SCALE GENOMIC DNA]</scope>
    <source>
        <strain evidence="2 3">JCM 15502</strain>
    </source>
</reference>
<evidence type="ECO:0000313" key="3">
    <source>
        <dbReference type="Proteomes" id="UP000264693"/>
    </source>
</evidence>
<dbReference type="SUPFAM" id="SSF101874">
    <property type="entry name" value="YceI-like"/>
    <property type="match status" value="1"/>
</dbReference>
<dbReference type="Proteomes" id="UP000264693">
    <property type="component" value="Chromosome"/>
</dbReference>
<dbReference type="Pfam" id="PF04264">
    <property type="entry name" value="YceI"/>
    <property type="match status" value="1"/>
</dbReference>
<gene>
    <name evidence="2" type="ORF">AMRN_2808</name>
</gene>
<sequence length="177" mass="20239">MVKLVFTLILTSLIIFANAQDLKFINGEIKAHTEIFGDSNINPSTKNITSHLSIDKNIDSLKGIILLNTLSLHSNNQERDFSMYEVLNSSKFPRIFFKIISIKKLKKSYELKGFLTLNGIEKQLTTSAQIKQENEKLVLDGNFFIKLTSFNIQPPSLLFLKVRDKIDISYHLNYIKG</sequence>
<organism evidence="2 3">
    <name type="scientific">Malaciobacter marinus</name>
    <dbReference type="NCBI Taxonomy" id="505249"/>
    <lineage>
        <taxon>Bacteria</taxon>
        <taxon>Pseudomonadati</taxon>
        <taxon>Campylobacterota</taxon>
        <taxon>Epsilonproteobacteria</taxon>
        <taxon>Campylobacterales</taxon>
        <taxon>Arcobacteraceae</taxon>
        <taxon>Malaciobacter</taxon>
    </lineage>
</organism>